<keyword evidence="3" id="KW-1003">Cell membrane</keyword>
<proteinExistence type="inferred from homology"/>
<feature type="transmembrane region" description="Helical" evidence="7">
    <location>
        <begin position="9"/>
        <end position="30"/>
    </location>
</feature>
<comment type="similarity">
    <text evidence="7">Belongs to the binding-protein-dependent transport system permease family.</text>
</comment>
<dbReference type="OrthoDB" id="31780at2"/>
<keyword evidence="2 7" id="KW-0813">Transport</keyword>
<comment type="caution">
    <text evidence="9">The sequence shown here is derived from an EMBL/GenBank/DDBJ whole genome shotgun (WGS) entry which is preliminary data.</text>
</comment>
<dbReference type="GO" id="GO:0005886">
    <property type="term" value="C:plasma membrane"/>
    <property type="evidence" value="ECO:0007669"/>
    <property type="project" value="UniProtKB-SubCell"/>
</dbReference>
<sequence>MRSPFSMKFLTYAFLIVAVVVSIYPIYWIYVAGTLSDGQIFHYPPSNWFGSHLVSNVKALETSMPVWRDLANSIFVSGITTVSVVFFSSMVGYAFAKYQFWGKSFLFFVVLITIMIPIQTTLIPLFIIISKLHWQNSYQALIVPFLVNGFGVFFMRQQMQSFPEQLLEAARIDGSNEFRTFFRIVVPNVLPSLAALGILTFLQQWSNFIWPLVVINDRNRFTMPLMLQQLDQPGNVIHYGPIFAGAAIGLIPLMIVFVCLQRYFISGMYNGSVKG</sequence>
<evidence type="ECO:0000256" key="4">
    <source>
        <dbReference type="ARBA" id="ARBA00022692"/>
    </source>
</evidence>
<dbReference type="InterPro" id="IPR035906">
    <property type="entry name" value="MetI-like_sf"/>
</dbReference>
<feature type="transmembrane region" description="Helical" evidence="7">
    <location>
        <begin position="136"/>
        <end position="155"/>
    </location>
</feature>
<evidence type="ECO:0000313" key="10">
    <source>
        <dbReference type="Proteomes" id="UP000294581"/>
    </source>
</evidence>
<dbReference type="RefSeq" id="WP_134159579.1">
    <property type="nucleotide sequence ID" value="NZ_SORF01000006.1"/>
</dbReference>
<protein>
    <submittedName>
        <fullName evidence="9">Carbohydrate ABC transporter membrane protein 2 (CUT1 family)</fullName>
    </submittedName>
</protein>
<dbReference type="PANTHER" id="PTHR43744">
    <property type="entry name" value="ABC TRANSPORTER PERMEASE PROTEIN MG189-RELATED-RELATED"/>
    <property type="match status" value="1"/>
</dbReference>
<accession>A0A4V3HEG6</accession>
<dbReference type="Proteomes" id="UP000294581">
    <property type="component" value="Unassembled WGS sequence"/>
</dbReference>
<dbReference type="EMBL" id="SORF01000006">
    <property type="protein sequence ID" value="TDY46728.1"/>
    <property type="molecule type" value="Genomic_DNA"/>
</dbReference>
<dbReference type="CDD" id="cd06261">
    <property type="entry name" value="TM_PBP2"/>
    <property type="match status" value="1"/>
</dbReference>
<keyword evidence="4 7" id="KW-0812">Transmembrane</keyword>
<evidence type="ECO:0000256" key="3">
    <source>
        <dbReference type="ARBA" id="ARBA00022475"/>
    </source>
</evidence>
<dbReference type="Pfam" id="PF00528">
    <property type="entry name" value="BPD_transp_1"/>
    <property type="match status" value="1"/>
</dbReference>
<dbReference type="PANTHER" id="PTHR43744:SF2">
    <property type="entry name" value="ARABINOOLIGOSACCHARIDES TRANSPORT SYSTEM PERMEASE PROTEIN ARAQ"/>
    <property type="match status" value="1"/>
</dbReference>
<feature type="transmembrane region" description="Helical" evidence="7">
    <location>
        <begin position="74"/>
        <end position="96"/>
    </location>
</feature>
<keyword evidence="6 7" id="KW-0472">Membrane</keyword>
<name>A0A4V3HEG6_9BACL</name>
<dbReference type="InterPro" id="IPR000515">
    <property type="entry name" value="MetI-like"/>
</dbReference>
<dbReference type="Gene3D" id="1.10.3720.10">
    <property type="entry name" value="MetI-like"/>
    <property type="match status" value="1"/>
</dbReference>
<feature type="domain" description="ABC transmembrane type-1" evidence="8">
    <location>
        <begin position="70"/>
        <end position="260"/>
    </location>
</feature>
<dbReference type="PROSITE" id="PS50928">
    <property type="entry name" value="ABC_TM1"/>
    <property type="match status" value="1"/>
</dbReference>
<evidence type="ECO:0000256" key="1">
    <source>
        <dbReference type="ARBA" id="ARBA00004651"/>
    </source>
</evidence>
<evidence type="ECO:0000256" key="7">
    <source>
        <dbReference type="RuleBase" id="RU363032"/>
    </source>
</evidence>
<organism evidence="9 10">
    <name type="scientific">Alicyclobacillus sacchari</name>
    <dbReference type="NCBI Taxonomy" id="392010"/>
    <lineage>
        <taxon>Bacteria</taxon>
        <taxon>Bacillati</taxon>
        <taxon>Bacillota</taxon>
        <taxon>Bacilli</taxon>
        <taxon>Bacillales</taxon>
        <taxon>Alicyclobacillaceae</taxon>
        <taxon>Alicyclobacillus</taxon>
    </lineage>
</organism>
<dbReference type="SUPFAM" id="SSF161098">
    <property type="entry name" value="MetI-like"/>
    <property type="match status" value="1"/>
</dbReference>
<feature type="transmembrane region" description="Helical" evidence="7">
    <location>
        <begin position="105"/>
        <end position="130"/>
    </location>
</feature>
<reference evidence="9 10" key="1">
    <citation type="submission" date="2019-03" db="EMBL/GenBank/DDBJ databases">
        <title>Genomic Encyclopedia of Type Strains, Phase IV (KMG-IV): sequencing the most valuable type-strain genomes for metagenomic binning, comparative biology and taxonomic classification.</title>
        <authorList>
            <person name="Goeker M."/>
        </authorList>
    </citation>
    <scope>NUCLEOTIDE SEQUENCE [LARGE SCALE GENOMIC DNA]</scope>
    <source>
        <strain evidence="9 10">DSM 17974</strain>
    </source>
</reference>
<evidence type="ECO:0000256" key="5">
    <source>
        <dbReference type="ARBA" id="ARBA00022989"/>
    </source>
</evidence>
<feature type="transmembrane region" description="Helical" evidence="7">
    <location>
        <begin position="236"/>
        <end position="260"/>
    </location>
</feature>
<comment type="subcellular location">
    <subcellularLocation>
        <location evidence="1 7">Cell membrane</location>
        <topology evidence="1 7">Multi-pass membrane protein</topology>
    </subcellularLocation>
</comment>
<gene>
    <name evidence="9" type="ORF">C7445_106158</name>
</gene>
<keyword evidence="10" id="KW-1185">Reference proteome</keyword>
<feature type="transmembrane region" description="Helical" evidence="7">
    <location>
        <begin position="181"/>
        <end position="202"/>
    </location>
</feature>
<dbReference type="AlphaFoldDB" id="A0A4V3HEG6"/>
<evidence type="ECO:0000259" key="8">
    <source>
        <dbReference type="PROSITE" id="PS50928"/>
    </source>
</evidence>
<evidence type="ECO:0000256" key="6">
    <source>
        <dbReference type="ARBA" id="ARBA00023136"/>
    </source>
</evidence>
<dbReference type="GO" id="GO:0055085">
    <property type="term" value="P:transmembrane transport"/>
    <property type="evidence" value="ECO:0007669"/>
    <property type="project" value="InterPro"/>
</dbReference>
<keyword evidence="5 7" id="KW-1133">Transmembrane helix</keyword>
<evidence type="ECO:0000313" key="9">
    <source>
        <dbReference type="EMBL" id="TDY46728.1"/>
    </source>
</evidence>
<evidence type="ECO:0000256" key="2">
    <source>
        <dbReference type="ARBA" id="ARBA00022448"/>
    </source>
</evidence>